<keyword evidence="1" id="KW-0175">Coiled coil</keyword>
<dbReference type="EMBL" id="JPMI01000227">
    <property type="protein sequence ID" value="KFA90036.1"/>
    <property type="molecule type" value="Genomic_DNA"/>
</dbReference>
<sequence length="361" mass="40782">MMNFRRNLQIEQDDLVVFGEDGQFHLIQKATYTAHELPASLTSTAEFLVGLGAVVADVSAFEWEVPWKQLTDTCACIVLNLAAIRQISEKKDKPITFMHRADGHERRAWKQFAPPGNERHAGKHRARKHLAGKESRRTTPAEEGTGNHSQTIGPDDLVIFNEDKKFYWVKEDDYASSSRELHEELRSAPELMVMLGVVVADIPRIPTAGTACFLLNLASVRRGSSHAAQLLAENIQLARRPGFHPTLKAERKAANDALLQKKQEDMARLEKWLDRARREEDEEKRKTGVLQLQREIEQQLRIIDTKRVPLLALKDKLQTEQPPPSEPGKGQRRIQTASARSKRVPGKRTSTARHGPRGGKK</sequence>
<feature type="compositionally biased region" description="Basic residues" evidence="2">
    <location>
        <begin position="121"/>
        <end position="130"/>
    </location>
</feature>
<evidence type="ECO:0000256" key="2">
    <source>
        <dbReference type="SAM" id="MobiDB-lite"/>
    </source>
</evidence>
<organism evidence="3 4">
    <name type="scientific">Archangium violaceum Cb vi76</name>
    <dbReference type="NCBI Taxonomy" id="1406225"/>
    <lineage>
        <taxon>Bacteria</taxon>
        <taxon>Pseudomonadati</taxon>
        <taxon>Myxococcota</taxon>
        <taxon>Myxococcia</taxon>
        <taxon>Myxococcales</taxon>
        <taxon>Cystobacterineae</taxon>
        <taxon>Archangiaceae</taxon>
        <taxon>Archangium</taxon>
    </lineage>
</organism>
<reference evidence="3 4" key="1">
    <citation type="submission" date="2014-07" db="EMBL/GenBank/DDBJ databases">
        <title>Draft Genome Sequence of Gephyronic Acid Producer, Cystobacter violaceus Strain Cb vi76.</title>
        <authorList>
            <person name="Stevens D.C."/>
            <person name="Young J."/>
            <person name="Carmichael R."/>
            <person name="Tan J."/>
            <person name="Taylor R.E."/>
        </authorList>
    </citation>
    <scope>NUCLEOTIDE SEQUENCE [LARGE SCALE GENOMIC DNA]</scope>
    <source>
        <strain evidence="3 4">Cb vi76</strain>
    </source>
</reference>
<accession>A0A084SNK1</accession>
<feature type="region of interest" description="Disordered" evidence="2">
    <location>
        <begin position="112"/>
        <end position="154"/>
    </location>
</feature>
<gene>
    <name evidence="3" type="ORF">Q664_31160</name>
</gene>
<feature type="compositionally biased region" description="Basic residues" evidence="2">
    <location>
        <begin position="340"/>
        <end position="361"/>
    </location>
</feature>
<name>A0A084SNK1_9BACT</name>
<dbReference type="Proteomes" id="UP000028547">
    <property type="component" value="Unassembled WGS sequence"/>
</dbReference>
<evidence type="ECO:0000256" key="1">
    <source>
        <dbReference type="SAM" id="Coils"/>
    </source>
</evidence>
<evidence type="ECO:0000313" key="3">
    <source>
        <dbReference type="EMBL" id="KFA90036.1"/>
    </source>
</evidence>
<proteinExistence type="predicted"/>
<feature type="coiled-coil region" evidence="1">
    <location>
        <begin position="259"/>
        <end position="286"/>
    </location>
</feature>
<dbReference type="AlphaFoldDB" id="A0A084SNK1"/>
<evidence type="ECO:0000313" key="4">
    <source>
        <dbReference type="Proteomes" id="UP000028547"/>
    </source>
</evidence>
<comment type="caution">
    <text evidence="3">The sequence shown here is derived from an EMBL/GenBank/DDBJ whole genome shotgun (WGS) entry which is preliminary data.</text>
</comment>
<feature type="compositionally biased region" description="Basic and acidic residues" evidence="2">
    <location>
        <begin position="131"/>
        <end position="140"/>
    </location>
</feature>
<protein>
    <submittedName>
        <fullName evidence="3">Uncharacterized protein</fullName>
    </submittedName>
</protein>
<feature type="region of interest" description="Disordered" evidence="2">
    <location>
        <begin position="314"/>
        <end position="361"/>
    </location>
</feature>